<keyword evidence="1 4" id="KW-0812">Transmembrane</keyword>
<feature type="transmembrane region" description="Helical" evidence="4">
    <location>
        <begin position="117"/>
        <end position="137"/>
    </location>
</feature>
<evidence type="ECO:0000313" key="5">
    <source>
        <dbReference type="EMBL" id="KAA1193551.1"/>
    </source>
</evidence>
<dbReference type="GO" id="GO:0022857">
    <property type="term" value="F:transmembrane transporter activity"/>
    <property type="evidence" value="ECO:0007669"/>
    <property type="project" value="InterPro"/>
</dbReference>
<evidence type="ECO:0000256" key="4">
    <source>
        <dbReference type="SAM" id="Phobius"/>
    </source>
</evidence>
<gene>
    <name evidence="5" type="ORF">F0L16_06960</name>
</gene>
<feature type="transmembrane region" description="Helical" evidence="4">
    <location>
        <begin position="267"/>
        <end position="285"/>
    </location>
</feature>
<evidence type="ECO:0000256" key="2">
    <source>
        <dbReference type="ARBA" id="ARBA00022989"/>
    </source>
</evidence>
<organism evidence="5 6">
    <name type="scientific">Photorhabdus heterorhabditis</name>
    <dbReference type="NCBI Taxonomy" id="880156"/>
    <lineage>
        <taxon>Bacteria</taxon>
        <taxon>Pseudomonadati</taxon>
        <taxon>Pseudomonadota</taxon>
        <taxon>Gammaproteobacteria</taxon>
        <taxon>Enterobacterales</taxon>
        <taxon>Morganellaceae</taxon>
        <taxon>Photorhabdus</taxon>
    </lineage>
</organism>
<evidence type="ECO:0000313" key="6">
    <source>
        <dbReference type="Proteomes" id="UP000322184"/>
    </source>
</evidence>
<evidence type="ECO:0000256" key="1">
    <source>
        <dbReference type="ARBA" id="ARBA00022692"/>
    </source>
</evidence>
<feature type="transmembrane region" description="Helical" evidence="4">
    <location>
        <begin position="178"/>
        <end position="195"/>
    </location>
</feature>
<accession>A0A5B0X5G3</accession>
<dbReference type="Gene3D" id="1.20.1250.20">
    <property type="entry name" value="MFS general substrate transporter like domains"/>
    <property type="match status" value="1"/>
</dbReference>
<feature type="transmembrane region" description="Helical" evidence="4">
    <location>
        <begin position="149"/>
        <end position="171"/>
    </location>
</feature>
<name>A0A5B0X5G3_9GAMM</name>
<comment type="caution">
    <text evidence="5">The sequence shown here is derived from an EMBL/GenBank/DDBJ whole genome shotgun (WGS) entry which is preliminary data.</text>
</comment>
<protein>
    <submittedName>
        <fullName evidence="5">MFS transporter</fullName>
    </submittedName>
</protein>
<proteinExistence type="predicted"/>
<keyword evidence="3 4" id="KW-0472">Membrane</keyword>
<dbReference type="RefSeq" id="WP_149616472.1">
    <property type="nucleotide sequence ID" value="NZ_CAWPFF010000136.1"/>
</dbReference>
<dbReference type="Pfam" id="PF07690">
    <property type="entry name" value="MFS_1"/>
    <property type="match status" value="1"/>
</dbReference>
<feature type="transmembrane region" description="Helical" evidence="4">
    <location>
        <begin position="236"/>
        <end position="255"/>
    </location>
</feature>
<feature type="transmembrane region" description="Helical" evidence="4">
    <location>
        <begin position="201"/>
        <end position="224"/>
    </location>
</feature>
<sequence length="294" mass="33456">MVEQNDSLSQFEYCDNEWTYKKTLVAINNICMSNENLSYAMNLYINDILIVKCDNFIASSSIKFLGTIIIAPKKHWKTIDYMENLIHEMSHIDLYIKQLVDPLVISKNLIKSPFRNYNRPVIGVLILMTVPILLVPYTNEVLHAGTDTFAALEALYSAGVLLGGFFSPILCRIISMKSTIFCLLVIMAFSLFFLSKNSNTFLAYPIYFLVGFGLSSWALSITLAQIMSDPAYQGRLQSTFNGLSGIGILTIYLLMNYQGKNIDVQNIYFWEFLLAIFAAIFVIFFRNKEAVHEK</sequence>
<dbReference type="InterPro" id="IPR011701">
    <property type="entry name" value="MFS"/>
</dbReference>
<dbReference type="InterPro" id="IPR036259">
    <property type="entry name" value="MFS_trans_sf"/>
</dbReference>
<keyword evidence="2 4" id="KW-1133">Transmembrane helix</keyword>
<dbReference type="EMBL" id="VTUW01000009">
    <property type="protein sequence ID" value="KAA1193551.1"/>
    <property type="molecule type" value="Genomic_DNA"/>
</dbReference>
<dbReference type="AlphaFoldDB" id="A0A5B0X5G3"/>
<evidence type="ECO:0000256" key="3">
    <source>
        <dbReference type="ARBA" id="ARBA00023136"/>
    </source>
</evidence>
<dbReference type="Proteomes" id="UP000322184">
    <property type="component" value="Unassembled WGS sequence"/>
</dbReference>
<dbReference type="SUPFAM" id="SSF103473">
    <property type="entry name" value="MFS general substrate transporter"/>
    <property type="match status" value="1"/>
</dbReference>
<reference evidence="5 6" key="1">
    <citation type="submission" date="2019-09" db="EMBL/GenBank/DDBJ databases">
        <title>Whole genome sequence of Photorhabdus heterorhabditis strain ETL (Enterobacteriales: Enterobacteriaceae) a bacterial symbiont of Heterorhabditis zealandica strain ETL (Rhabditida: Heterorhabditidae).</title>
        <authorList>
            <person name="Lulamba T.E."/>
            <person name="Serepa-Dlamini M.H."/>
        </authorList>
    </citation>
    <scope>NUCLEOTIDE SEQUENCE [LARGE SCALE GENOMIC DNA]</scope>
    <source>
        <strain evidence="5 6">ETL</strain>
    </source>
</reference>